<feature type="region of interest" description="Disordered" evidence="4">
    <location>
        <begin position="432"/>
        <end position="481"/>
    </location>
</feature>
<feature type="compositionally biased region" description="Pro residues" evidence="4">
    <location>
        <begin position="288"/>
        <end position="300"/>
    </location>
</feature>
<sequence length="778" mass="84854">MRFKILYAYLLLQVTVKSDEKWKWSSISPSISSTEATTAITSPQSEQRSYRYTGVATAKLVEADSYSVPVTDHVEKYPVATIQEVKGDSSYSSAEIRTSVSDTYEVVNDASAQKSLQEAKDNEARSHLKEKLCRLGLAKECISVDSKLYSFGIHPSSVSYVQPVAIVAVGEPIPAVPLGLSAGQHRSLKHSKSSTSKSKGQPASRFGGPSLLPIGPYGGNGLGGYGSFGSLGGITSQPIPARLPPAPVQHVHQHQVVGSSQIVSAPYSALPPAAPAVYQSLPSYNPPPTVYQPAPPPYQPSPQVYQPSPPPYNPPPRQEYSNPAPAVYNPPPRQEYSNPAPAVYNPPPRQEYTNPTPVHSPPPSRPYNQISTQSYTNGGSSYAPREQCYCVPVNQCASYDIVGRDARNYQIDPRSKLNSTIVPDYDVVVKQPEEQEYVSGSSKDAVRPRRQQSQRRQDVSSPVSEGSKTDPGTSSVAVDTDGRQLGGYQTCSYPQVCCRNPPKTNRYSNGAPPGTCGKRNPQGVNGRIKSLPYTDGEAEFGEYPWQVAILKKDQYDNVYVCGGALVGPSHILTVAHCIKGNAPRDLRIRLGEWDVNRETEFYPHIEKDVISVIIHPEYYPGNLYNDIAVIKFEGAIDFGYNPHIAPICVPQRYQDFTGSRCWVSGWGKDAFETGGKYQNILKEVDLTVVANSECENKLRRTRLGSEFKLDHGFLCAGGEEGKDACKGDGGGPLVCESQGSWFLAGLVSWGVGCGQYDTPGVYSKVSEYSDWVKKMVVF</sequence>
<gene>
    <name evidence="5" type="ORF">APZ42_021041</name>
</gene>
<feature type="compositionally biased region" description="Pro residues" evidence="4">
    <location>
        <begin position="307"/>
        <end position="317"/>
    </location>
</feature>
<dbReference type="OrthoDB" id="5949700at2759"/>
<dbReference type="InterPro" id="IPR009003">
    <property type="entry name" value="Peptidase_S1_PA"/>
</dbReference>
<organism evidence="5 6">
    <name type="scientific">Daphnia magna</name>
    <dbReference type="NCBI Taxonomy" id="35525"/>
    <lineage>
        <taxon>Eukaryota</taxon>
        <taxon>Metazoa</taxon>
        <taxon>Ecdysozoa</taxon>
        <taxon>Arthropoda</taxon>
        <taxon>Crustacea</taxon>
        <taxon>Branchiopoda</taxon>
        <taxon>Diplostraca</taxon>
        <taxon>Cladocera</taxon>
        <taxon>Anomopoda</taxon>
        <taxon>Daphniidae</taxon>
        <taxon>Daphnia</taxon>
    </lineage>
</organism>
<evidence type="ECO:0000256" key="4">
    <source>
        <dbReference type="SAM" id="MobiDB-lite"/>
    </source>
</evidence>
<dbReference type="PANTHER" id="PTHR24258:SF143">
    <property type="match status" value="1"/>
</dbReference>
<keyword evidence="3" id="KW-1015">Disulfide bond</keyword>
<dbReference type="EMBL" id="LRGB01001036">
    <property type="protein sequence ID" value="KZS13708.1"/>
    <property type="molecule type" value="Genomic_DNA"/>
</dbReference>
<dbReference type="PRINTS" id="PR01217">
    <property type="entry name" value="PRICHEXTENSN"/>
</dbReference>
<dbReference type="PANTHER" id="PTHR24258">
    <property type="entry name" value="SERINE PROTEASE-RELATED"/>
    <property type="match status" value="1"/>
</dbReference>
<dbReference type="SMART" id="SM00020">
    <property type="entry name" value="Tryp_SPc"/>
    <property type="match status" value="1"/>
</dbReference>
<evidence type="ECO:0000313" key="5">
    <source>
        <dbReference type="EMBL" id="KZS13708.1"/>
    </source>
</evidence>
<dbReference type="GO" id="GO:0006508">
    <property type="term" value="P:proteolysis"/>
    <property type="evidence" value="ECO:0007669"/>
    <property type="project" value="InterPro"/>
</dbReference>
<feature type="region of interest" description="Disordered" evidence="4">
    <location>
        <begin position="184"/>
        <end position="209"/>
    </location>
</feature>
<evidence type="ECO:0000256" key="1">
    <source>
        <dbReference type="ARBA" id="ARBA00004613"/>
    </source>
</evidence>
<dbReference type="Proteomes" id="UP000076858">
    <property type="component" value="Unassembled WGS sequence"/>
</dbReference>
<evidence type="ECO:0000256" key="3">
    <source>
        <dbReference type="ARBA" id="ARBA00023157"/>
    </source>
</evidence>
<dbReference type="InterPro" id="IPR001254">
    <property type="entry name" value="Trypsin_dom"/>
</dbReference>
<keyword evidence="6" id="KW-1185">Reference proteome</keyword>
<accession>A0A0P5W9D9</accession>
<dbReference type="SUPFAM" id="SSF50494">
    <property type="entry name" value="Trypsin-like serine proteases"/>
    <property type="match status" value="1"/>
</dbReference>
<dbReference type="CDD" id="cd00190">
    <property type="entry name" value="Tryp_SPc"/>
    <property type="match status" value="1"/>
</dbReference>
<evidence type="ECO:0000313" key="6">
    <source>
        <dbReference type="Proteomes" id="UP000076858"/>
    </source>
</evidence>
<dbReference type="GO" id="GO:0004252">
    <property type="term" value="F:serine-type endopeptidase activity"/>
    <property type="evidence" value="ECO:0007669"/>
    <property type="project" value="InterPro"/>
</dbReference>
<dbReference type="STRING" id="35525.A0A0P5W9D9"/>
<evidence type="ECO:0000256" key="2">
    <source>
        <dbReference type="ARBA" id="ARBA00022525"/>
    </source>
</evidence>
<protein>
    <submittedName>
        <fullName evidence="5">Uncharacterized protein</fullName>
    </submittedName>
</protein>
<comment type="subcellular location">
    <subcellularLocation>
        <location evidence="1">Secreted</location>
    </subcellularLocation>
</comment>
<proteinExistence type="predicted"/>
<name>A0A0P5W9D9_9CRUS</name>
<dbReference type="InterPro" id="IPR043504">
    <property type="entry name" value="Peptidase_S1_PA_chymotrypsin"/>
</dbReference>
<dbReference type="GO" id="GO:0005576">
    <property type="term" value="C:extracellular region"/>
    <property type="evidence" value="ECO:0007669"/>
    <property type="project" value="UniProtKB-SubCell"/>
</dbReference>
<comment type="caution">
    <text evidence="5">The sequence shown here is derived from an EMBL/GenBank/DDBJ whole genome shotgun (WGS) entry which is preliminary data.</text>
</comment>
<dbReference type="PROSITE" id="PS50240">
    <property type="entry name" value="TRYPSIN_DOM"/>
    <property type="match status" value="1"/>
</dbReference>
<dbReference type="Gene3D" id="2.40.10.10">
    <property type="entry name" value="Trypsin-like serine proteases"/>
    <property type="match status" value="1"/>
</dbReference>
<feature type="compositionally biased region" description="Polar residues" evidence="4">
    <location>
        <begin position="369"/>
        <end position="380"/>
    </location>
</feature>
<reference evidence="5 6" key="1">
    <citation type="submission" date="2016-03" db="EMBL/GenBank/DDBJ databases">
        <title>EvidentialGene: Evidence-directed Construction of Genes on Genomes.</title>
        <authorList>
            <person name="Gilbert D.G."/>
            <person name="Choi J.-H."/>
            <person name="Mockaitis K."/>
            <person name="Colbourne J."/>
            <person name="Pfrender M."/>
        </authorList>
    </citation>
    <scope>NUCLEOTIDE SEQUENCE [LARGE SCALE GENOMIC DNA]</scope>
    <source>
        <strain evidence="5 6">Xinb3</strain>
        <tissue evidence="5">Complete organism</tissue>
    </source>
</reference>
<feature type="region of interest" description="Disordered" evidence="4">
    <location>
        <begin position="288"/>
        <end position="382"/>
    </location>
</feature>
<dbReference type="AlphaFoldDB" id="A0A0P5W9D9"/>
<keyword evidence="2" id="KW-0964">Secreted</keyword>
<dbReference type="Pfam" id="PF00089">
    <property type="entry name" value="Trypsin"/>
    <property type="match status" value="1"/>
</dbReference>
<dbReference type="FunFam" id="2.40.10.10:FF:000038">
    <property type="entry name" value="Serine protease"/>
    <property type="match status" value="1"/>
</dbReference>
<feature type="region of interest" description="Disordered" evidence="4">
    <location>
        <begin position="505"/>
        <end position="524"/>
    </location>
</feature>